<accession>A0AA36M4N6</accession>
<feature type="compositionally biased region" description="Basic residues" evidence="1">
    <location>
        <begin position="310"/>
        <end position="322"/>
    </location>
</feature>
<dbReference type="AlphaFoldDB" id="A0AA36M4N6"/>
<feature type="compositionally biased region" description="Low complexity" evidence="1">
    <location>
        <begin position="439"/>
        <end position="448"/>
    </location>
</feature>
<feature type="compositionally biased region" description="Polar residues" evidence="1">
    <location>
        <begin position="485"/>
        <end position="496"/>
    </location>
</feature>
<feature type="compositionally biased region" description="Gly residues" evidence="1">
    <location>
        <begin position="144"/>
        <end position="154"/>
    </location>
</feature>
<proteinExistence type="predicted"/>
<evidence type="ECO:0000313" key="3">
    <source>
        <dbReference type="Proteomes" id="UP001176961"/>
    </source>
</evidence>
<feature type="region of interest" description="Disordered" evidence="1">
    <location>
        <begin position="260"/>
        <end position="279"/>
    </location>
</feature>
<keyword evidence="3" id="KW-1185">Reference proteome</keyword>
<feature type="compositionally biased region" description="Acidic residues" evidence="1">
    <location>
        <begin position="74"/>
        <end position="91"/>
    </location>
</feature>
<feature type="compositionally biased region" description="Low complexity" evidence="1">
    <location>
        <begin position="323"/>
        <end position="343"/>
    </location>
</feature>
<evidence type="ECO:0000313" key="2">
    <source>
        <dbReference type="EMBL" id="CAJ0596902.1"/>
    </source>
</evidence>
<feature type="region of interest" description="Disordered" evidence="1">
    <location>
        <begin position="25"/>
        <end position="167"/>
    </location>
</feature>
<feature type="region of interest" description="Disordered" evidence="1">
    <location>
        <begin position="307"/>
        <end position="396"/>
    </location>
</feature>
<feature type="compositionally biased region" description="Basic and acidic residues" evidence="1">
    <location>
        <begin position="449"/>
        <end position="469"/>
    </location>
</feature>
<gene>
    <name evidence="2" type="ORF">CYNAS_LOCUS8885</name>
</gene>
<dbReference type="EMBL" id="CATQJL010000223">
    <property type="protein sequence ID" value="CAJ0596902.1"/>
    <property type="molecule type" value="Genomic_DNA"/>
</dbReference>
<name>A0AA36M4N6_CYLNA</name>
<feature type="compositionally biased region" description="Pro residues" evidence="1">
    <location>
        <begin position="268"/>
        <end position="279"/>
    </location>
</feature>
<comment type="caution">
    <text evidence="2">The sequence shown here is derived from an EMBL/GenBank/DDBJ whole genome shotgun (WGS) entry which is preliminary data.</text>
</comment>
<feature type="compositionally biased region" description="Basic and acidic residues" evidence="1">
    <location>
        <begin position="417"/>
        <end position="427"/>
    </location>
</feature>
<protein>
    <submittedName>
        <fullName evidence="2">Uncharacterized protein</fullName>
    </submittedName>
</protein>
<sequence length="590" mass="65105">MSTVVDEDELLNVPEDQQQAIEEMFDVDELLGPSEGSKEEASTEQASQGGTLSECAAEDNIVTETSTTAAVVDESFEREELDYEEDDDEEHKEERTGRFTSERKPADATPPTSTNNIDKVEGRRQNSGENRNHNNNQKQWRNGSGRGNGRGRGNNGHRYRGGPNMQYGGPMRMQQGPGMVNGPTPLLSLNTQGLYPPSGGKILINPNFRGPMGPPGPGPLGPAGVLPLVGAPSVLPTIVPGQGPIIPRLPNGIPLTGLPSNHGAAGFGPPPSSRPQMPPPIMPGMNTGITRPAPVVQWDQAVEAFLSGSTRHRSPHRRHHRSSSYSSYSSYSSRSRSAGSSRSRSPRRRRENRGGSNRPRNQRDRGGRGGNSFRGRAGQNRRDVPRRDANRDNKQISVECAKAVGLDNEYLSKLEDQRRKRDEVLRRKEQRRFGGGGNNEQSSSSNQRQNDRNDRGNYRQSQQRDRRSNEGPSNNDQRRNGGGPNPSSVQNNSKPSTEAEAALRKNKAYLCVNVKNVKQLTTAKMRVETLAKDLGEIRKCWKSNEDQVTVIFVEHSKAKEFMLKYNNKVLSGLRIQVGLEKAYLNLAEIQ</sequence>
<reference evidence="2" key="1">
    <citation type="submission" date="2023-07" db="EMBL/GenBank/DDBJ databases">
        <authorList>
            <consortium name="CYATHOMIX"/>
        </authorList>
    </citation>
    <scope>NUCLEOTIDE SEQUENCE</scope>
    <source>
        <strain evidence="2">N/A</strain>
    </source>
</reference>
<feature type="region of interest" description="Disordered" evidence="1">
    <location>
        <begin position="417"/>
        <end position="501"/>
    </location>
</feature>
<organism evidence="2 3">
    <name type="scientific">Cylicocyclus nassatus</name>
    <name type="common">Nematode worm</name>
    <dbReference type="NCBI Taxonomy" id="53992"/>
    <lineage>
        <taxon>Eukaryota</taxon>
        <taxon>Metazoa</taxon>
        <taxon>Ecdysozoa</taxon>
        <taxon>Nematoda</taxon>
        <taxon>Chromadorea</taxon>
        <taxon>Rhabditida</taxon>
        <taxon>Rhabditina</taxon>
        <taxon>Rhabditomorpha</taxon>
        <taxon>Strongyloidea</taxon>
        <taxon>Strongylidae</taxon>
        <taxon>Cylicocyclus</taxon>
    </lineage>
</organism>
<feature type="compositionally biased region" description="Basic and acidic residues" evidence="1">
    <location>
        <begin position="380"/>
        <end position="394"/>
    </location>
</feature>
<evidence type="ECO:0000256" key="1">
    <source>
        <dbReference type="SAM" id="MobiDB-lite"/>
    </source>
</evidence>
<feature type="compositionally biased region" description="Basic and acidic residues" evidence="1">
    <location>
        <begin position="92"/>
        <end position="106"/>
    </location>
</feature>
<dbReference type="Proteomes" id="UP001176961">
    <property type="component" value="Unassembled WGS sequence"/>
</dbReference>
<feature type="compositionally biased region" description="Basic and acidic residues" evidence="1">
    <location>
        <begin position="118"/>
        <end position="132"/>
    </location>
</feature>